<organism evidence="10 11">
    <name type="scientific">Schaalia canis</name>
    <dbReference type="NCBI Taxonomy" id="100469"/>
    <lineage>
        <taxon>Bacteria</taxon>
        <taxon>Bacillati</taxon>
        <taxon>Actinomycetota</taxon>
        <taxon>Actinomycetes</taxon>
        <taxon>Actinomycetales</taxon>
        <taxon>Actinomycetaceae</taxon>
        <taxon>Schaalia</taxon>
    </lineage>
</organism>
<dbReference type="Gene3D" id="3.30.70.3330">
    <property type="match status" value="1"/>
</dbReference>
<dbReference type="InterPro" id="IPR016039">
    <property type="entry name" value="Thiolase-like"/>
</dbReference>
<feature type="compositionally biased region" description="Low complexity" evidence="8">
    <location>
        <begin position="1724"/>
        <end position="1740"/>
    </location>
</feature>
<dbReference type="OrthoDB" id="4746285at2"/>
<dbReference type="CDD" id="cd00828">
    <property type="entry name" value="elong_cond_enzymes"/>
    <property type="match status" value="1"/>
</dbReference>
<keyword evidence="7" id="KW-0560">Oxidoreductase</keyword>
<dbReference type="InterPro" id="IPR020841">
    <property type="entry name" value="PKS_Beta-ketoAc_synthase_dom"/>
</dbReference>
<dbReference type="GO" id="GO:0006633">
    <property type="term" value="P:fatty acid biosynthetic process"/>
    <property type="evidence" value="ECO:0007669"/>
    <property type="project" value="InterPro"/>
</dbReference>
<evidence type="ECO:0000256" key="2">
    <source>
        <dbReference type="ARBA" id="ARBA00022450"/>
    </source>
</evidence>
<dbReference type="InterPro" id="IPR050830">
    <property type="entry name" value="Fungal_FAS"/>
</dbReference>
<dbReference type="Pfam" id="PF00698">
    <property type="entry name" value="Acyl_transf_1"/>
    <property type="match status" value="1"/>
</dbReference>
<dbReference type="Gene3D" id="3.40.50.720">
    <property type="entry name" value="NAD(P)-binding Rossmann-like Domain"/>
    <property type="match status" value="1"/>
</dbReference>
<evidence type="ECO:0000256" key="7">
    <source>
        <dbReference type="ARBA" id="ARBA00023002"/>
    </source>
</evidence>
<dbReference type="FunFam" id="3.40.366.10:FF:000009">
    <property type="entry name" value="Fatty acid synthase Fas"/>
    <property type="match status" value="1"/>
</dbReference>
<dbReference type="InterPro" id="IPR014043">
    <property type="entry name" value="Acyl_transferase_dom"/>
</dbReference>
<name>A0A3P1SC23_9ACTO</name>
<evidence type="ECO:0000256" key="1">
    <source>
        <dbReference type="ARBA" id="ARBA00005254"/>
    </source>
</evidence>
<dbReference type="GO" id="GO:0016787">
    <property type="term" value="F:hydrolase activity"/>
    <property type="evidence" value="ECO:0007669"/>
    <property type="project" value="UniProtKB-KW"/>
</dbReference>
<protein>
    <submittedName>
        <fullName evidence="10">DUF1729 domain-containing protein</fullName>
    </submittedName>
</protein>
<dbReference type="Proteomes" id="UP000280444">
    <property type="component" value="Unassembled WGS sequence"/>
</dbReference>
<evidence type="ECO:0000259" key="9">
    <source>
        <dbReference type="PROSITE" id="PS52004"/>
    </source>
</evidence>
<dbReference type="Gene3D" id="1.20.930.70">
    <property type="match status" value="1"/>
</dbReference>
<dbReference type="SUPFAM" id="SSF53901">
    <property type="entry name" value="Thiolase-like"/>
    <property type="match status" value="2"/>
</dbReference>
<dbReference type="InterPro" id="IPR036291">
    <property type="entry name" value="NAD(P)-bd_dom_sf"/>
</dbReference>
<keyword evidence="2" id="KW-0596">Phosphopantetheine</keyword>
<dbReference type="PROSITE" id="PS52004">
    <property type="entry name" value="KS3_2"/>
    <property type="match status" value="1"/>
</dbReference>
<dbReference type="InterPro" id="IPR016035">
    <property type="entry name" value="Acyl_Trfase/lysoPLipase"/>
</dbReference>
<dbReference type="InterPro" id="IPR014030">
    <property type="entry name" value="Ketoacyl_synth_N"/>
</dbReference>
<gene>
    <name evidence="10" type="ORF">EII11_08075</name>
</gene>
<dbReference type="InterPro" id="IPR014031">
    <property type="entry name" value="Ketoacyl_synth_C"/>
</dbReference>
<keyword evidence="5" id="KW-0378">Hydrolase</keyword>
<dbReference type="SUPFAM" id="SSF51735">
    <property type="entry name" value="NAD(P)-binding Rossmann-fold domains"/>
    <property type="match status" value="1"/>
</dbReference>
<comment type="similarity">
    <text evidence="1">Belongs to the enoyl-CoA hydratase/isomerase family.</text>
</comment>
<evidence type="ECO:0000256" key="8">
    <source>
        <dbReference type="SAM" id="MobiDB-lite"/>
    </source>
</evidence>
<dbReference type="RefSeq" id="WP_124871295.1">
    <property type="nucleotide sequence ID" value="NZ_RQZF01000009.1"/>
</dbReference>
<proteinExistence type="inferred from homology"/>
<evidence type="ECO:0000256" key="3">
    <source>
        <dbReference type="ARBA" id="ARBA00022553"/>
    </source>
</evidence>
<comment type="caution">
    <text evidence="10">The sequence shown here is derived from an EMBL/GenBank/DDBJ whole genome shotgun (WGS) entry which is preliminary data.</text>
</comment>
<reference evidence="10 11" key="1">
    <citation type="submission" date="2018-11" db="EMBL/GenBank/DDBJ databases">
        <title>Genomes From Bacteria Associated with the Canine Oral Cavity: a Test Case for Automated Genome-Based Taxonomic Assignment.</title>
        <authorList>
            <person name="Coil D.A."/>
            <person name="Jospin G."/>
            <person name="Darling A.E."/>
            <person name="Wallis C."/>
            <person name="Davis I.J."/>
            <person name="Harris S."/>
            <person name="Eisen J.A."/>
            <person name="Holcombe L.J."/>
            <person name="O'Flynn C."/>
        </authorList>
    </citation>
    <scope>NUCLEOTIDE SEQUENCE [LARGE SCALE GENOMIC DNA]</scope>
    <source>
        <strain evidence="10 11">OH770</strain>
    </source>
</reference>
<dbReference type="PANTHER" id="PTHR10982:SF21">
    <property type="entry name" value="FATTY ACID SYNTHASE SUBUNIT BETA"/>
    <property type="match status" value="1"/>
</dbReference>
<dbReference type="Gene3D" id="3.10.129.10">
    <property type="entry name" value="Hotdog Thioesterase"/>
    <property type="match status" value="1"/>
</dbReference>
<keyword evidence="6" id="KW-0521">NADP</keyword>
<dbReference type="Pfam" id="PF22690">
    <property type="entry name" value="FAS_AT_central"/>
    <property type="match status" value="1"/>
</dbReference>
<dbReference type="SUPFAM" id="SSF52151">
    <property type="entry name" value="FabD/lysophospholipase-like"/>
    <property type="match status" value="2"/>
</dbReference>
<evidence type="ECO:0000313" key="10">
    <source>
        <dbReference type="EMBL" id="RRC94831.1"/>
    </source>
</evidence>
<dbReference type="SUPFAM" id="SSF54637">
    <property type="entry name" value="Thioesterase/thiol ester dehydrase-isomerase"/>
    <property type="match status" value="1"/>
</dbReference>
<dbReference type="SUPFAM" id="SSF51412">
    <property type="entry name" value="Inosine monophosphate dehydrogenase (IMPDH)"/>
    <property type="match status" value="1"/>
</dbReference>
<dbReference type="InterPro" id="IPR055118">
    <property type="entry name" value="FAS-like_AT_central"/>
</dbReference>
<dbReference type="SMART" id="SM00827">
    <property type="entry name" value="PKS_AT"/>
    <property type="match status" value="1"/>
</dbReference>
<dbReference type="InterPro" id="IPR002539">
    <property type="entry name" value="MaoC-like_dom"/>
</dbReference>
<dbReference type="GO" id="GO:0004312">
    <property type="term" value="F:fatty acid synthase activity"/>
    <property type="evidence" value="ECO:0007669"/>
    <property type="project" value="InterPro"/>
</dbReference>
<dbReference type="Gene3D" id="3.90.25.70">
    <property type="match status" value="1"/>
</dbReference>
<accession>A0A3P1SC23</accession>
<dbReference type="InterPro" id="IPR013565">
    <property type="entry name" value="Fas1/AflB-like_central"/>
</dbReference>
<dbReference type="GO" id="GO:0004318">
    <property type="term" value="F:enoyl-[acyl-carrier-protein] reductase (NADH) activity"/>
    <property type="evidence" value="ECO:0007669"/>
    <property type="project" value="InterPro"/>
</dbReference>
<keyword evidence="3" id="KW-0597">Phosphoprotein</keyword>
<dbReference type="InterPro" id="IPR047224">
    <property type="entry name" value="FAS_alpha_su_C"/>
</dbReference>
<dbReference type="InterPro" id="IPR018201">
    <property type="entry name" value="Ketoacyl_synth_AS"/>
</dbReference>
<evidence type="ECO:0000256" key="4">
    <source>
        <dbReference type="ARBA" id="ARBA00022679"/>
    </source>
</evidence>
<dbReference type="GO" id="GO:0005835">
    <property type="term" value="C:fatty acid synthase complex"/>
    <property type="evidence" value="ECO:0007669"/>
    <property type="project" value="InterPro"/>
</dbReference>
<dbReference type="InterPro" id="IPR001227">
    <property type="entry name" value="Ac_transferase_dom_sf"/>
</dbReference>
<dbReference type="Pfam" id="PF01575">
    <property type="entry name" value="MaoC_dehydratas"/>
    <property type="match status" value="1"/>
</dbReference>
<evidence type="ECO:0000256" key="5">
    <source>
        <dbReference type="ARBA" id="ARBA00022801"/>
    </source>
</evidence>
<dbReference type="Pfam" id="PF18094">
    <property type="entry name" value="DNA_pol_B_N"/>
    <property type="match status" value="1"/>
</dbReference>
<dbReference type="Gene3D" id="3.40.47.10">
    <property type="match status" value="1"/>
</dbReference>
<dbReference type="PANTHER" id="PTHR10982">
    <property type="entry name" value="MALONYL COA-ACYL CARRIER PROTEIN TRANSACYLASE"/>
    <property type="match status" value="1"/>
</dbReference>
<keyword evidence="4" id="KW-0808">Transferase</keyword>
<evidence type="ECO:0000256" key="6">
    <source>
        <dbReference type="ARBA" id="ARBA00022857"/>
    </source>
</evidence>
<dbReference type="PRINTS" id="PR01483">
    <property type="entry name" value="FASYNTHASE"/>
</dbReference>
<dbReference type="CDD" id="cd08950">
    <property type="entry name" value="KR_fFAS_SDR_c_like"/>
    <property type="match status" value="1"/>
</dbReference>
<dbReference type="Pfam" id="PF02801">
    <property type="entry name" value="Ketoacyl-synt_C"/>
    <property type="match status" value="1"/>
</dbReference>
<evidence type="ECO:0000313" key="11">
    <source>
        <dbReference type="Proteomes" id="UP000280444"/>
    </source>
</evidence>
<feature type="region of interest" description="Disordered" evidence="8">
    <location>
        <begin position="1711"/>
        <end position="1740"/>
    </location>
</feature>
<dbReference type="GO" id="GO:0004315">
    <property type="term" value="F:3-oxoacyl-[acyl-carrier-protein] synthase activity"/>
    <property type="evidence" value="ECO:0007669"/>
    <property type="project" value="InterPro"/>
</dbReference>
<dbReference type="PROSITE" id="PS00606">
    <property type="entry name" value="KS3_1"/>
    <property type="match status" value="1"/>
</dbReference>
<dbReference type="EMBL" id="RQZF01000009">
    <property type="protein sequence ID" value="RRC94831.1"/>
    <property type="molecule type" value="Genomic_DNA"/>
</dbReference>
<dbReference type="Pfam" id="PF08354">
    <property type="entry name" value="Fas1-AflB-like_hel"/>
    <property type="match status" value="1"/>
</dbReference>
<dbReference type="Gene3D" id="3.20.20.70">
    <property type="entry name" value="Aldolase class I"/>
    <property type="match status" value="1"/>
</dbReference>
<dbReference type="InterPro" id="IPR003965">
    <property type="entry name" value="Fatty_acid_synthase"/>
</dbReference>
<dbReference type="Pfam" id="PF00109">
    <property type="entry name" value="ketoacyl-synt"/>
    <property type="match status" value="1"/>
</dbReference>
<keyword evidence="11" id="KW-1185">Reference proteome</keyword>
<dbReference type="InterPro" id="IPR029069">
    <property type="entry name" value="HotDog_dom_sf"/>
</dbReference>
<dbReference type="InterPro" id="IPR013785">
    <property type="entry name" value="Aldolase_TIM"/>
</dbReference>
<feature type="domain" description="Ketosynthase family 3 (KS3)" evidence="9">
    <location>
        <begin position="2532"/>
        <end position="2985"/>
    </location>
</feature>
<dbReference type="Gene3D" id="3.40.366.10">
    <property type="entry name" value="Malonyl-Coenzyme A Acyl Carrier Protein, domain 2"/>
    <property type="match status" value="3"/>
</dbReference>
<sequence length="3083" mass="325125">MSSSFFLAELNNASTTLLFAGQSTPWQRTLESLSHDSDARTIITQLCEASDSYLSPVRMSLATMGLASLDFFSDVSRPDTSGAGFSIPGILATQLAAVAALESEGFTLGQTRFLGHSQGVLGVAASQAWARGDRPGAGMVFAMARLIGAAAQQAVAREGIHSVGEASPMLSVRKVPAAVIEEMVAQWNEAAPAAGDGPISIALRNGGESFVLSGAPTDLATVRALLEERSSVERAAREAKQIGGTPLSPVFDYLCVDIPFHSSLMVGAFEQVQRWAQACGLDSEENLALARAVLVDPVDWVEQIRGEVAAGVRWLVDVGPGSTLASFTAPLLHGQGVGIVEAGSAEDRDRFLTIGWAPPAPADWSTLAPSLITLPDGRTVMDTAFSRLTGRSPVLLAGMTPTTVDPEIVAAAANAGYWAELAGGGQVTEEVYMENLASLREQLEPGVSAQFNSMFLDRYLWNLQFGSQRIVSRSRAQGAPIDGVVVSAGIPEGDEAAALVTQLRGDGFPWVAFKPGTVDQILQVVAIATQVAPTPVIVQVEDGHSGGHHSWEDLDELLLATYAQLRAVDNVVLCAGGGIGTPERAADYLSGQWALAYGRPLMPVDGVLIGTAAMTVKEARTSEEVKQRLVDTPGIDAHSLRRGWVGVGASEGGMTSGLSHLRADMHEVDNAAAAAARLIADLGSDASAVQARREEIIEVLGRTAKPYFGDLAEMTYAQWVERFADLSYPWVDPTWTLRFHDLLQRVEARLAPVDHGTVETLFPTVADVEDAPAAVARVLEAYPAAHTTFVTAIDQAWFPTLCRSYPKPMPFVPVLDDDLLRWWGQDGLWQAQDARYSADSVRIIPGPVSVAGIDRVNEPVAELLGRFEAAAVARLADMGAIAESAYSRLGGAAPSASAQEWLRQVPHIMWTGHLMLNPAAILPAEQVELRDTERGVDMVIHLDTAWDADLRGVEKHAVRQLIFPLLLPATTASGGVPVIDEESLPEHMYAMLAATAGVGSTSMTGDAITAMPVMQPSELSPFGEAHWSFALPASLGPDHYAVTGAGLPAGLVPTRCVPDALLGPAWPAIYAALGSAIYQDYPVIEGLLNAVHLDHLIEFSTSPEELRAQGVERIDVVSHVAAIDESSSGRIVTVALSLSANGQTVGSTRERFAIRGRATGTNVPADAPAAGGVEGKVIDTPRSVLRRVMVTAPSDMTPFAIVSGDFNPIHTSYAAAQVAGMDAPLVHGMWLSATAQHAASASVPGGVGLELRGWTYSMYGAVELNDQVEITVERVGRVLGGGLALEVTCRVEGNIVSRATAHTTAPRTAYIYPGQGIQSRGMGLDERSKSAAADATWKRADVFTREALGFSILTIVRDNPTEITVRGVTHRHPEGVLNLTQFTQVALATLAIAQTERLREEGALVDDAAFAGHSLGEYDALAAYAQVFPLETVLDLVFHRGSTMHALVGRDENGASNYRMGALRPSQFGITHEDVEDYVASIAQASGEFLQIVNYNLAGQQYSVAGTVAGLEALATDAAERTARAGGKGAFMYVPGIDVPFHSTVLRDGVADFRERLDERIPTEVDPGLLVGRYIPNLVARPFELTRSFVESICEVVPARALQDLLDSDAAWEAALAAPAQLTRLLLIELLSWQFASPVRWIETQDVLLRSAEAGGLGVDEVVEVGLGAAPTLANMAARTLQLPAFTGRAVTVLNAQRDEARVLRTDVAVVEEAEEEAPPAPTAAPTASEAASEAAPAADVAPAAPAPVAAPAAPAGGGVSGADVADLPFKASDAIRALFALAAKIRLDEVGERDTTETLTNGVSSRRNQLLMDMSAELGLSSIDGAAEADVATLGATVDRLAKGYAAFGPVLGDQVKDRVRKLFGGAGAKATRIAERVTGTWQLGAGWVDHVTAEILLGTREGASTREGELATLTTAAPANAAGVDELIDTAVRSVGQRHGISVTLPQAGGGAGGGVVDSAALDAFAEKVTGVDGVLASTARHILTQLGHSPVVPVADSDDEAARVVEAVAAELGSKWVDMVAPAFDARKAVLIDDRWASAREDLARLWVDGTLSGSPLFAGAGQAVADQAAWWAKRAEKESRQDLAELYRSIREQALTSTNSEATRYANDVAVVTGMTPTSIGGAVVARLLAGGATVIATSSRVDARRLGFAKRLYREHAAPGARLWLVPANLSSYRDVDALAEWVGNPYSTSVGGSAVEVKPALTPTLFFPFAAPQVSGTMADSGAQTENQMRLLLWSVERSIVALAAIGADTDVDHRLHVVLPGSPNRGIFGGDGAYAESKASFDAILNKWHSEPVWSSRVSFAHPRIGWVRGTGLMGGNDPMVAAVESTGVRTWSTEEMADQLMDLCSTQTRQAASSAPIEADLTGGLGSGIDLVALRKQALENAPAQVSDAAAAHPTVDALPSPTLSLPTHIDPAQWGQVNADLHETVVIVGHGEVGPWGSARTRLEAELGIQSDGSVELTPAGVLELAWMTGLLTWSDTPVGGWYDADDQLVPEAQIFERYRDEVVARSGVRFFTDDGPLHDGWSPELTTIFLDRDITFTVDSHEEALSYQAADPEFTVITEVDGEWQVTRKSGGQARVPRRATVTRRIGGQFPTDFDPARWGIPASMIDSIDRIAVWNLVTAVDAFVSAGFSPTELLQIVHPADVASTQGTGFGGMTSMHRLFVDRFLGEEFPQDILQETLPNVVAAHTMQSYIGGYGSMINPVSACATAAVSIEEGVDKIHCGKADFVVAGAIDDIQVESVVGFGSMNATGNSNDMLAQGISERFVSRANDRRRGGFVESQGGGTVLLTRASVALDMGLPVLGVVAFAQTFSDGFHTSIPAPGIGALASARGGKASRLAKQLGAYGVSIDDVAVVSKHDTSTNANDPNESDLHTRIGHALGRDAGNPLFVISQKTLTGHAKGGACVFQVGGLTQLFQTGVIPANASLDCVDDAMAAYPHLVWLRSPLDLGARGPIKAAFATSLGFGHVSSLVALVHPAAFEALVVSSAQDHEAGLTLLAQWRERSDARLVAAHRHREAGMMGHRALFEAAPARRLPTGDVLEASGGDAHEVEAAMLLDPNARLSAEGVYTSTPR</sequence>